<dbReference type="SUPFAM" id="SSF47413">
    <property type="entry name" value="lambda repressor-like DNA-binding domains"/>
    <property type="match status" value="1"/>
</dbReference>
<dbReference type="InterPro" id="IPR043917">
    <property type="entry name" value="DUF5753"/>
</dbReference>
<dbReference type="RefSeq" id="WP_246076946.1">
    <property type="nucleotide sequence ID" value="NZ_VFPO01000001.1"/>
</dbReference>
<evidence type="ECO:0000313" key="3">
    <source>
        <dbReference type="Proteomes" id="UP000316706"/>
    </source>
</evidence>
<dbReference type="Pfam" id="PF13560">
    <property type="entry name" value="HTH_31"/>
    <property type="match status" value="1"/>
</dbReference>
<comment type="caution">
    <text evidence="2">The sequence shown here is derived from an EMBL/GenBank/DDBJ whole genome shotgun (WGS) entry which is preliminary data.</text>
</comment>
<dbReference type="CDD" id="cd00093">
    <property type="entry name" value="HTH_XRE"/>
    <property type="match status" value="1"/>
</dbReference>
<organism evidence="2 3">
    <name type="scientific">Actinomadura hallensis</name>
    <dbReference type="NCBI Taxonomy" id="337895"/>
    <lineage>
        <taxon>Bacteria</taxon>
        <taxon>Bacillati</taxon>
        <taxon>Actinomycetota</taxon>
        <taxon>Actinomycetes</taxon>
        <taxon>Streptosporangiales</taxon>
        <taxon>Thermomonosporaceae</taxon>
        <taxon>Actinomadura</taxon>
    </lineage>
</organism>
<name>A0A543I8F0_9ACTN</name>
<dbReference type="Proteomes" id="UP000316706">
    <property type="component" value="Unassembled WGS sequence"/>
</dbReference>
<dbReference type="PROSITE" id="PS50943">
    <property type="entry name" value="HTH_CROC1"/>
    <property type="match status" value="1"/>
</dbReference>
<dbReference type="Gene3D" id="1.10.260.40">
    <property type="entry name" value="lambda repressor-like DNA-binding domains"/>
    <property type="match status" value="1"/>
</dbReference>
<protein>
    <submittedName>
        <fullName evidence="2">Helix-turn-helix protein</fullName>
    </submittedName>
</protein>
<evidence type="ECO:0000259" key="1">
    <source>
        <dbReference type="PROSITE" id="PS50943"/>
    </source>
</evidence>
<feature type="domain" description="HTH cro/C1-type" evidence="1">
    <location>
        <begin position="22"/>
        <end position="77"/>
    </location>
</feature>
<dbReference type="GO" id="GO:0003677">
    <property type="term" value="F:DNA binding"/>
    <property type="evidence" value="ECO:0007669"/>
    <property type="project" value="InterPro"/>
</dbReference>
<reference evidence="2 3" key="1">
    <citation type="submission" date="2019-06" db="EMBL/GenBank/DDBJ databases">
        <title>Sequencing the genomes of 1000 actinobacteria strains.</title>
        <authorList>
            <person name="Klenk H.-P."/>
        </authorList>
    </citation>
    <scope>NUCLEOTIDE SEQUENCE [LARGE SCALE GENOMIC DNA]</scope>
    <source>
        <strain evidence="2 3">DSM 45043</strain>
    </source>
</reference>
<dbReference type="InterPro" id="IPR010982">
    <property type="entry name" value="Lambda_DNA-bd_dom_sf"/>
</dbReference>
<accession>A0A543I8F0</accession>
<proteinExistence type="predicted"/>
<sequence length="290" mass="33022">MLENRQAVRSPTALRMQIGARLRRLREEKGIGRAEAGEAIRGSASKISRLELGRHGFKIRDVLDLLDLYGVHDHDRRDSLLDLVREANKPGWWHTYSDVVPAWFEQYLGLEQSASTIRNYEVQYVPGLLQTPDYARAVIALEHHDATYEGFDRRVCLRMARQRILHRTVTPVRFWTVIDEAALRRPIGGPETMRGQIEHLITVSETMPNVQVQVLPFSAGGHVALGGPITIVRFAEDDLHDVVYLEQLTGARYPEGQEADRYQEIMDLLAIRASRPSATTTFLKDLLDDF</sequence>
<gene>
    <name evidence="2" type="ORF">FHX41_0426</name>
</gene>
<dbReference type="AlphaFoldDB" id="A0A543I8F0"/>
<evidence type="ECO:0000313" key="2">
    <source>
        <dbReference type="EMBL" id="TQM66835.1"/>
    </source>
</evidence>
<dbReference type="Pfam" id="PF19054">
    <property type="entry name" value="DUF5753"/>
    <property type="match status" value="1"/>
</dbReference>
<dbReference type="SMART" id="SM00530">
    <property type="entry name" value="HTH_XRE"/>
    <property type="match status" value="1"/>
</dbReference>
<dbReference type="InterPro" id="IPR001387">
    <property type="entry name" value="Cro/C1-type_HTH"/>
</dbReference>
<dbReference type="EMBL" id="VFPO01000001">
    <property type="protein sequence ID" value="TQM66835.1"/>
    <property type="molecule type" value="Genomic_DNA"/>
</dbReference>
<keyword evidence="3" id="KW-1185">Reference proteome</keyword>